<evidence type="ECO:0000313" key="2">
    <source>
        <dbReference type="Proteomes" id="UP001432322"/>
    </source>
</evidence>
<keyword evidence="2" id="KW-1185">Reference proteome</keyword>
<dbReference type="Proteomes" id="UP001432322">
    <property type="component" value="Unassembled WGS sequence"/>
</dbReference>
<dbReference type="EMBL" id="BTSY01000007">
    <property type="protein sequence ID" value="GMT35128.1"/>
    <property type="molecule type" value="Genomic_DNA"/>
</dbReference>
<sequence>ECLTDERITNATYAMKQIASFGRPHSLDLDEASLIFAGDYKLCKSIEGPYEVKYCYAHLNFDWSIIDFAEFGVNLPGGKMPN</sequence>
<comment type="caution">
    <text evidence="1">The sequence shown here is derived from an EMBL/GenBank/DDBJ whole genome shotgun (WGS) entry which is preliminary data.</text>
</comment>
<evidence type="ECO:0000313" key="1">
    <source>
        <dbReference type="EMBL" id="GMT35128.1"/>
    </source>
</evidence>
<proteinExistence type="predicted"/>
<gene>
    <name evidence="1" type="ORF">PFISCL1PPCAC_26425</name>
</gene>
<name>A0AAV5WXZ4_9BILA</name>
<protein>
    <submittedName>
        <fullName evidence="1">Uncharacterized protein</fullName>
    </submittedName>
</protein>
<reference evidence="1" key="1">
    <citation type="submission" date="2023-10" db="EMBL/GenBank/DDBJ databases">
        <title>Genome assembly of Pristionchus species.</title>
        <authorList>
            <person name="Yoshida K."/>
            <person name="Sommer R.J."/>
        </authorList>
    </citation>
    <scope>NUCLEOTIDE SEQUENCE</scope>
    <source>
        <strain evidence="1">RS5133</strain>
    </source>
</reference>
<accession>A0AAV5WXZ4</accession>
<feature type="non-terminal residue" evidence="1">
    <location>
        <position position="1"/>
    </location>
</feature>
<dbReference type="AlphaFoldDB" id="A0AAV5WXZ4"/>
<organism evidence="1 2">
    <name type="scientific">Pristionchus fissidentatus</name>
    <dbReference type="NCBI Taxonomy" id="1538716"/>
    <lineage>
        <taxon>Eukaryota</taxon>
        <taxon>Metazoa</taxon>
        <taxon>Ecdysozoa</taxon>
        <taxon>Nematoda</taxon>
        <taxon>Chromadorea</taxon>
        <taxon>Rhabditida</taxon>
        <taxon>Rhabditina</taxon>
        <taxon>Diplogasteromorpha</taxon>
        <taxon>Diplogasteroidea</taxon>
        <taxon>Neodiplogasteridae</taxon>
        <taxon>Pristionchus</taxon>
    </lineage>
</organism>
<feature type="non-terminal residue" evidence="1">
    <location>
        <position position="82"/>
    </location>
</feature>